<evidence type="ECO:0000259" key="9">
    <source>
        <dbReference type="Pfam" id="PF00535"/>
    </source>
</evidence>
<comment type="caution">
    <text evidence="10">The sequence shown here is derived from an EMBL/GenBank/DDBJ whole genome shotgun (WGS) entry which is preliminary data.</text>
</comment>
<evidence type="ECO:0000256" key="6">
    <source>
        <dbReference type="ARBA" id="ARBA00022989"/>
    </source>
</evidence>
<dbReference type="Pfam" id="PF00535">
    <property type="entry name" value="Glycos_transf_2"/>
    <property type="match status" value="1"/>
</dbReference>
<keyword evidence="2 10" id="KW-0328">Glycosyltransferase</keyword>
<gene>
    <name evidence="10" type="ORF">VVD49_20015</name>
</gene>
<evidence type="ECO:0000256" key="8">
    <source>
        <dbReference type="SAM" id="Phobius"/>
    </source>
</evidence>
<evidence type="ECO:0000256" key="1">
    <source>
        <dbReference type="ARBA" id="ARBA00022475"/>
    </source>
</evidence>
<evidence type="ECO:0000256" key="2">
    <source>
        <dbReference type="ARBA" id="ARBA00022676"/>
    </source>
</evidence>
<evidence type="ECO:0000313" key="11">
    <source>
        <dbReference type="Proteomes" id="UP001331561"/>
    </source>
</evidence>
<evidence type="ECO:0000313" key="10">
    <source>
        <dbReference type="EMBL" id="MEC5388029.1"/>
    </source>
</evidence>
<accession>A0ABU6K828</accession>
<dbReference type="RefSeq" id="WP_327601000.1">
    <property type="nucleotide sequence ID" value="NZ_JAYXHS010000004.1"/>
</dbReference>
<name>A0ABU6K828_9RHOO</name>
<keyword evidence="5" id="KW-0448">Lipopolysaccharide biosynthesis</keyword>
<evidence type="ECO:0000256" key="7">
    <source>
        <dbReference type="ARBA" id="ARBA00023136"/>
    </source>
</evidence>
<dbReference type="GO" id="GO:0016757">
    <property type="term" value="F:glycosyltransferase activity"/>
    <property type="evidence" value="ECO:0007669"/>
    <property type="project" value="UniProtKB-KW"/>
</dbReference>
<protein>
    <submittedName>
        <fullName evidence="10">Glycosyltransferase family 2 protein</fullName>
        <ecNumber evidence="10">2.4.-.-</ecNumber>
    </submittedName>
</protein>
<dbReference type="EMBL" id="JAYXHS010000004">
    <property type="protein sequence ID" value="MEC5388029.1"/>
    <property type="molecule type" value="Genomic_DNA"/>
</dbReference>
<dbReference type="InterPro" id="IPR029044">
    <property type="entry name" value="Nucleotide-diphossugar_trans"/>
</dbReference>
<dbReference type="SUPFAM" id="SSF53448">
    <property type="entry name" value="Nucleotide-diphospho-sugar transferases"/>
    <property type="match status" value="1"/>
</dbReference>
<keyword evidence="1" id="KW-1003">Cell membrane</keyword>
<keyword evidence="11" id="KW-1185">Reference proteome</keyword>
<feature type="domain" description="Glycosyltransferase 2-like" evidence="9">
    <location>
        <begin position="33"/>
        <end position="196"/>
    </location>
</feature>
<evidence type="ECO:0000256" key="3">
    <source>
        <dbReference type="ARBA" id="ARBA00022679"/>
    </source>
</evidence>
<keyword evidence="4 8" id="KW-0812">Transmembrane</keyword>
<evidence type="ECO:0000256" key="5">
    <source>
        <dbReference type="ARBA" id="ARBA00022985"/>
    </source>
</evidence>
<feature type="transmembrane region" description="Helical" evidence="8">
    <location>
        <begin position="300"/>
        <end position="322"/>
    </location>
</feature>
<proteinExistence type="predicted"/>
<reference evidence="10 11" key="1">
    <citation type="submission" date="2024-01" db="EMBL/GenBank/DDBJ databases">
        <title>Uliginosibacterium soil sp. nov.</title>
        <authorList>
            <person name="Lv Y."/>
        </authorList>
    </citation>
    <scope>NUCLEOTIDE SEQUENCE [LARGE SCALE GENOMIC DNA]</scope>
    <source>
        <strain evidence="10 11">H3</strain>
    </source>
</reference>
<dbReference type="EC" id="2.4.-.-" evidence="10"/>
<keyword evidence="3 10" id="KW-0808">Transferase</keyword>
<sequence>MTDSSVASQTLVLPPVPSNAELALETLPVHRLSVVVPMYNEAESVAPMVERVHEGLSNYPWPWELVIVDDGSSDSTVDALRAAAAEYGPHVRVVELMRNFKQTAAMQAGIDAARGDVIVTLDGDLQNDPIDIPRMVARLLRENLDLVAGWRKNRQDGLWLRKIPSRIANRLIARITGVKLNDYGCSLKAFRGSVIKSVRLYGEMHRFIPAWLATVTTPRRISEEVVEHHARQFGESKYGISRTFRVILDLISVYFFMRFRTRPGHFFGGAGLTIGSIGSAILLYMAFLKLVQGQTIGTRPLLMLGFFALVMGVQFVLTGVLAETLARIYFESGSAKQYEVRDPDHFGKDEAWKKSA</sequence>
<feature type="transmembrane region" description="Helical" evidence="8">
    <location>
        <begin position="266"/>
        <end position="288"/>
    </location>
</feature>
<evidence type="ECO:0000256" key="4">
    <source>
        <dbReference type="ARBA" id="ARBA00022692"/>
    </source>
</evidence>
<dbReference type="InterPro" id="IPR001173">
    <property type="entry name" value="Glyco_trans_2-like"/>
</dbReference>
<dbReference type="PANTHER" id="PTHR48090:SF3">
    <property type="entry name" value="UNDECAPRENYL-PHOSPHATE 4-DEOXY-4-FORMAMIDO-L-ARABINOSE TRANSFERASE"/>
    <property type="match status" value="1"/>
</dbReference>
<keyword evidence="6 8" id="KW-1133">Transmembrane helix</keyword>
<organism evidence="10 11">
    <name type="scientific">Uliginosibacterium silvisoli</name>
    <dbReference type="NCBI Taxonomy" id="3114758"/>
    <lineage>
        <taxon>Bacteria</taxon>
        <taxon>Pseudomonadati</taxon>
        <taxon>Pseudomonadota</taxon>
        <taxon>Betaproteobacteria</taxon>
        <taxon>Rhodocyclales</taxon>
        <taxon>Zoogloeaceae</taxon>
        <taxon>Uliginosibacterium</taxon>
    </lineage>
</organism>
<dbReference type="InterPro" id="IPR050256">
    <property type="entry name" value="Glycosyltransferase_2"/>
</dbReference>
<keyword evidence="7 8" id="KW-0472">Membrane</keyword>
<dbReference type="Proteomes" id="UP001331561">
    <property type="component" value="Unassembled WGS sequence"/>
</dbReference>
<dbReference type="Gene3D" id="3.90.550.10">
    <property type="entry name" value="Spore Coat Polysaccharide Biosynthesis Protein SpsA, Chain A"/>
    <property type="match status" value="1"/>
</dbReference>
<dbReference type="CDD" id="cd04187">
    <property type="entry name" value="DPM1_like_bac"/>
    <property type="match status" value="1"/>
</dbReference>
<dbReference type="PANTHER" id="PTHR48090">
    <property type="entry name" value="UNDECAPRENYL-PHOSPHATE 4-DEOXY-4-FORMAMIDO-L-ARABINOSE TRANSFERASE-RELATED"/>
    <property type="match status" value="1"/>
</dbReference>